<dbReference type="InterPro" id="IPR018392">
    <property type="entry name" value="LysM"/>
</dbReference>
<dbReference type="EMBL" id="MGFH01000057">
    <property type="protein sequence ID" value="OGM06581.1"/>
    <property type="molecule type" value="Genomic_DNA"/>
</dbReference>
<feature type="compositionally biased region" description="Basic and acidic residues" evidence="1">
    <location>
        <begin position="366"/>
        <end position="378"/>
    </location>
</feature>
<dbReference type="SUPFAM" id="SSF54106">
    <property type="entry name" value="LysM domain"/>
    <property type="match status" value="1"/>
</dbReference>
<dbReference type="PROSITE" id="PS51257">
    <property type="entry name" value="PROKAR_LIPOPROTEIN"/>
    <property type="match status" value="1"/>
</dbReference>
<dbReference type="PANTHER" id="PTHR21666:SF270">
    <property type="entry name" value="MUREIN HYDROLASE ACTIVATOR ENVC"/>
    <property type="match status" value="1"/>
</dbReference>
<comment type="caution">
    <text evidence="4">The sequence shown here is derived from an EMBL/GenBank/DDBJ whole genome shotgun (WGS) entry which is preliminary data.</text>
</comment>
<dbReference type="PANTHER" id="PTHR21666">
    <property type="entry name" value="PEPTIDASE-RELATED"/>
    <property type="match status" value="1"/>
</dbReference>
<dbReference type="AlphaFoldDB" id="A0A1F7WUT5"/>
<feature type="domain" description="LysM" evidence="3">
    <location>
        <begin position="284"/>
        <end position="327"/>
    </location>
</feature>
<dbReference type="Pfam" id="PF01551">
    <property type="entry name" value="Peptidase_M23"/>
    <property type="match status" value="1"/>
</dbReference>
<reference evidence="4 5" key="1">
    <citation type="journal article" date="2016" name="Nat. Commun.">
        <title>Thousands of microbial genomes shed light on interconnected biogeochemical processes in an aquifer system.</title>
        <authorList>
            <person name="Anantharaman K."/>
            <person name="Brown C.T."/>
            <person name="Hug L.A."/>
            <person name="Sharon I."/>
            <person name="Castelle C.J."/>
            <person name="Probst A.J."/>
            <person name="Thomas B.C."/>
            <person name="Singh A."/>
            <person name="Wilkins M.J."/>
            <person name="Karaoz U."/>
            <person name="Brodie E.L."/>
            <person name="Williams K.H."/>
            <person name="Hubbard S.S."/>
            <person name="Banfield J.F."/>
        </authorList>
    </citation>
    <scope>NUCLEOTIDE SEQUENCE [LARGE SCALE GENOMIC DNA]</scope>
</reference>
<feature type="region of interest" description="Disordered" evidence="1">
    <location>
        <begin position="337"/>
        <end position="378"/>
    </location>
</feature>
<evidence type="ECO:0000313" key="5">
    <source>
        <dbReference type="Proteomes" id="UP000178735"/>
    </source>
</evidence>
<sequence>MPISKKAFSFFCITILAVGCIFIVSLTNTVTATQSVNLLLEKKFDNSTFVIPDDYFKIERRFKNLSLAAGTLDGAEKIEGRFQNSNLLVAEKILSISPDYVSVNSNLIAQNISGDLVALPSEQPGENKIAGENDLSSLIVIGNNFESFQTLTSSKLYVAKIQNETYVPGYLRGIDFANYSGLHLERGEGEEEHLTTEYEGFEDAAPAFGTLLSASYDNAMLSESETSLDMSELDQNADKLPTKDIFKRFSGFKDMNIVVANELNPVEIDCSFLPEKSAPREFNKFHVVETKDSVISIASNYNVTVSELMSANNLKTTALTPGSTLLVPDRQVEVSESGLTLASGGKARENGRIEKSADGRASSDSNSEKTVARADTSSRRMLWPSPVSRRVTSRYGVRVHPVYRVKKFHNGIDIGARYGSPIKAAADGVIVYSGWKSFYGRTVIIKHSGDLYSLYAHCSKLVAKKGARVSRGSLIAKVGSTGLSTGPHIHFSVQKSGSFVNPMKYF</sequence>
<dbReference type="InterPro" id="IPR016047">
    <property type="entry name" value="M23ase_b-sheet_dom"/>
</dbReference>
<evidence type="ECO:0000313" key="4">
    <source>
        <dbReference type="EMBL" id="OGM06581.1"/>
    </source>
</evidence>
<dbReference type="STRING" id="1817813.A2008_13745"/>
<dbReference type="InterPro" id="IPR036779">
    <property type="entry name" value="LysM_dom_sf"/>
</dbReference>
<dbReference type="CDD" id="cd00118">
    <property type="entry name" value="LysM"/>
    <property type="match status" value="1"/>
</dbReference>
<dbReference type="Gene3D" id="3.10.350.10">
    <property type="entry name" value="LysM domain"/>
    <property type="match status" value="1"/>
</dbReference>
<dbReference type="Proteomes" id="UP000178735">
    <property type="component" value="Unassembled WGS sequence"/>
</dbReference>
<dbReference type="CDD" id="cd12797">
    <property type="entry name" value="M23_peptidase"/>
    <property type="match status" value="1"/>
</dbReference>
<organism evidence="4 5">
    <name type="scientific">Candidatus Wallbacteria bacterium GWC2_49_35</name>
    <dbReference type="NCBI Taxonomy" id="1817813"/>
    <lineage>
        <taxon>Bacteria</taxon>
        <taxon>Candidatus Walliibacteriota</taxon>
    </lineage>
</organism>
<keyword evidence="2" id="KW-1133">Transmembrane helix</keyword>
<dbReference type="InterPro" id="IPR050570">
    <property type="entry name" value="Cell_wall_metabolism_enzyme"/>
</dbReference>
<dbReference type="GO" id="GO:0004222">
    <property type="term" value="F:metalloendopeptidase activity"/>
    <property type="evidence" value="ECO:0007669"/>
    <property type="project" value="TreeGrafter"/>
</dbReference>
<accession>A0A1F7WUT5</accession>
<dbReference type="PROSITE" id="PS51782">
    <property type="entry name" value="LYSM"/>
    <property type="match status" value="1"/>
</dbReference>
<name>A0A1F7WUT5_9BACT</name>
<evidence type="ECO:0000256" key="2">
    <source>
        <dbReference type="SAM" id="Phobius"/>
    </source>
</evidence>
<keyword evidence="2" id="KW-0472">Membrane</keyword>
<protein>
    <recommendedName>
        <fullName evidence="3">LysM domain-containing protein</fullName>
    </recommendedName>
</protein>
<evidence type="ECO:0000259" key="3">
    <source>
        <dbReference type="PROSITE" id="PS51782"/>
    </source>
</evidence>
<feature type="transmembrane region" description="Helical" evidence="2">
    <location>
        <begin position="7"/>
        <end position="26"/>
    </location>
</feature>
<dbReference type="Gene3D" id="2.70.70.10">
    <property type="entry name" value="Glucose Permease (Domain IIA)"/>
    <property type="match status" value="1"/>
</dbReference>
<dbReference type="SUPFAM" id="SSF51261">
    <property type="entry name" value="Duplicated hybrid motif"/>
    <property type="match status" value="1"/>
</dbReference>
<evidence type="ECO:0000256" key="1">
    <source>
        <dbReference type="SAM" id="MobiDB-lite"/>
    </source>
</evidence>
<gene>
    <name evidence="4" type="ORF">A2008_13745</name>
</gene>
<feature type="compositionally biased region" description="Basic and acidic residues" evidence="1">
    <location>
        <begin position="346"/>
        <end position="358"/>
    </location>
</feature>
<dbReference type="SMART" id="SM00257">
    <property type="entry name" value="LysM"/>
    <property type="match status" value="1"/>
</dbReference>
<dbReference type="Pfam" id="PF01476">
    <property type="entry name" value="LysM"/>
    <property type="match status" value="1"/>
</dbReference>
<dbReference type="InterPro" id="IPR011055">
    <property type="entry name" value="Dup_hybrid_motif"/>
</dbReference>
<proteinExistence type="predicted"/>
<keyword evidence="2" id="KW-0812">Transmembrane</keyword>